<dbReference type="EMBL" id="BGPR01141579">
    <property type="protein sequence ID" value="GBN68743.1"/>
    <property type="molecule type" value="Genomic_DNA"/>
</dbReference>
<accession>A0A4Y2QZG2</accession>
<evidence type="ECO:0000256" key="2">
    <source>
        <dbReference type="SAM" id="Phobius"/>
    </source>
</evidence>
<proteinExistence type="predicted"/>
<dbReference type="InterPro" id="IPR050369">
    <property type="entry name" value="RBOH/FRE"/>
</dbReference>
<dbReference type="GO" id="GO:0016175">
    <property type="term" value="F:superoxide-generating NAD(P)H oxidase activity"/>
    <property type="evidence" value="ECO:0007669"/>
    <property type="project" value="TreeGrafter"/>
</dbReference>
<dbReference type="InterPro" id="IPR013121">
    <property type="entry name" value="Fe_red_NAD-bd_6"/>
</dbReference>
<comment type="caution">
    <text evidence="4">The sequence shown here is derived from an EMBL/GenBank/DDBJ whole genome shotgun (WGS) entry which is preliminary data.</text>
</comment>
<dbReference type="Proteomes" id="UP000499080">
    <property type="component" value="Unassembled WGS sequence"/>
</dbReference>
<dbReference type="InterPro" id="IPR039261">
    <property type="entry name" value="FNR_nucleotide-bd"/>
</dbReference>
<protein>
    <submittedName>
        <fullName evidence="4">NADPH oxidase 5</fullName>
    </submittedName>
</protein>
<evidence type="ECO:0000256" key="1">
    <source>
        <dbReference type="ARBA" id="ARBA00023002"/>
    </source>
</evidence>
<keyword evidence="5" id="KW-1185">Reference proteome</keyword>
<sequence>VDFFWLNRNQRCFEWFVNLLSELEVEQAQLEEKDRFLDIHMYITSALHRTDMKAVGLQMALDLLYKKEKRDLITGLKSRTQPGRPDWNKVRSGLCMFIVVIAYCFVSTNAYGLSYVDQGTKTV</sequence>
<feature type="domain" description="Ferric reductase NAD binding" evidence="3">
    <location>
        <begin position="2"/>
        <end position="91"/>
    </location>
</feature>
<dbReference type="GO" id="GO:0043020">
    <property type="term" value="C:NADPH oxidase complex"/>
    <property type="evidence" value="ECO:0007669"/>
    <property type="project" value="TreeGrafter"/>
</dbReference>
<keyword evidence="2" id="KW-0472">Membrane</keyword>
<evidence type="ECO:0000259" key="3">
    <source>
        <dbReference type="Pfam" id="PF08030"/>
    </source>
</evidence>
<keyword evidence="2" id="KW-1133">Transmembrane helix</keyword>
<dbReference type="Gene3D" id="3.40.50.80">
    <property type="entry name" value="Nucleotide-binding domain of ferredoxin-NADP reductase (FNR) module"/>
    <property type="match status" value="1"/>
</dbReference>
<evidence type="ECO:0000313" key="5">
    <source>
        <dbReference type="Proteomes" id="UP000499080"/>
    </source>
</evidence>
<organism evidence="4 5">
    <name type="scientific">Araneus ventricosus</name>
    <name type="common">Orbweaver spider</name>
    <name type="synonym">Epeira ventricosa</name>
    <dbReference type="NCBI Taxonomy" id="182803"/>
    <lineage>
        <taxon>Eukaryota</taxon>
        <taxon>Metazoa</taxon>
        <taxon>Ecdysozoa</taxon>
        <taxon>Arthropoda</taxon>
        <taxon>Chelicerata</taxon>
        <taxon>Arachnida</taxon>
        <taxon>Araneae</taxon>
        <taxon>Araneomorphae</taxon>
        <taxon>Entelegynae</taxon>
        <taxon>Araneoidea</taxon>
        <taxon>Araneidae</taxon>
        <taxon>Araneus</taxon>
    </lineage>
</organism>
<dbReference type="Pfam" id="PF08030">
    <property type="entry name" value="NAD_binding_6"/>
    <property type="match status" value="1"/>
</dbReference>
<keyword evidence="1" id="KW-0560">Oxidoreductase</keyword>
<gene>
    <name evidence="4" type="primary">NOX5_8</name>
    <name evidence="4" type="ORF">AVEN_154663_1</name>
</gene>
<feature type="non-terminal residue" evidence="4">
    <location>
        <position position="1"/>
    </location>
</feature>
<dbReference type="GO" id="GO:0042554">
    <property type="term" value="P:superoxide anion generation"/>
    <property type="evidence" value="ECO:0007669"/>
    <property type="project" value="TreeGrafter"/>
</dbReference>
<dbReference type="GO" id="GO:0006952">
    <property type="term" value="P:defense response"/>
    <property type="evidence" value="ECO:0007669"/>
    <property type="project" value="TreeGrafter"/>
</dbReference>
<dbReference type="OrthoDB" id="167398at2759"/>
<keyword evidence="2" id="KW-0812">Transmembrane</keyword>
<feature type="transmembrane region" description="Helical" evidence="2">
    <location>
        <begin position="94"/>
        <end position="113"/>
    </location>
</feature>
<evidence type="ECO:0000313" key="4">
    <source>
        <dbReference type="EMBL" id="GBN68743.1"/>
    </source>
</evidence>
<reference evidence="4 5" key="1">
    <citation type="journal article" date="2019" name="Sci. Rep.">
        <title>Orb-weaving spider Araneus ventricosus genome elucidates the spidroin gene catalogue.</title>
        <authorList>
            <person name="Kono N."/>
            <person name="Nakamura H."/>
            <person name="Ohtoshi R."/>
            <person name="Moran D.A.P."/>
            <person name="Shinohara A."/>
            <person name="Yoshida Y."/>
            <person name="Fujiwara M."/>
            <person name="Mori M."/>
            <person name="Tomita M."/>
            <person name="Arakawa K."/>
        </authorList>
    </citation>
    <scope>NUCLEOTIDE SEQUENCE [LARGE SCALE GENOMIC DNA]</scope>
</reference>
<dbReference type="AlphaFoldDB" id="A0A4Y2QZG2"/>
<name>A0A4Y2QZG2_ARAVE</name>
<dbReference type="PANTHER" id="PTHR11972">
    <property type="entry name" value="NADPH OXIDASE"/>
    <property type="match status" value="1"/>
</dbReference>
<dbReference type="PANTHER" id="PTHR11972:SF58">
    <property type="entry name" value="NADPH OXIDASE 5"/>
    <property type="match status" value="1"/>
</dbReference>